<feature type="compositionally biased region" description="Low complexity" evidence="1">
    <location>
        <begin position="72"/>
        <end position="86"/>
    </location>
</feature>
<accession>A0A224YHR9</accession>
<sequence>MAVLPILATSSSHSSRSNSNSGEAAHTSVAAAATGTKGTGEPPGRSRRDSSGRGVPTKGDPRGSHLARGAEDGAPGADSGAASAEEASAVEGAFAAAGVVQGEGQGATDGCVSFGASPLASSVSSSQLWMVPK</sequence>
<evidence type="ECO:0000313" key="2">
    <source>
        <dbReference type="EMBL" id="MAA13320.1"/>
    </source>
</evidence>
<dbReference type="AlphaFoldDB" id="A0A224YHR9"/>
<feature type="compositionally biased region" description="Basic and acidic residues" evidence="1">
    <location>
        <begin position="59"/>
        <end position="71"/>
    </location>
</feature>
<protein>
    <submittedName>
        <fullName evidence="2">Uncharacterized protein</fullName>
    </submittedName>
</protein>
<dbReference type="EMBL" id="GFPF01002174">
    <property type="protein sequence ID" value="MAA13320.1"/>
    <property type="molecule type" value="Transcribed_RNA"/>
</dbReference>
<evidence type="ECO:0000256" key="1">
    <source>
        <dbReference type="SAM" id="MobiDB-lite"/>
    </source>
</evidence>
<organism evidence="2">
    <name type="scientific">Rhipicephalus zambeziensis</name>
    <dbReference type="NCBI Taxonomy" id="60191"/>
    <lineage>
        <taxon>Eukaryota</taxon>
        <taxon>Metazoa</taxon>
        <taxon>Ecdysozoa</taxon>
        <taxon>Arthropoda</taxon>
        <taxon>Chelicerata</taxon>
        <taxon>Arachnida</taxon>
        <taxon>Acari</taxon>
        <taxon>Parasitiformes</taxon>
        <taxon>Ixodida</taxon>
        <taxon>Ixodoidea</taxon>
        <taxon>Ixodidae</taxon>
        <taxon>Rhipicephalinae</taxon>
        <taxon>Rhipicephalus</taxon>
        <taxon>Rhipicephalus</taxon>
    </lineage>
</organism>
<reference evidence="2" key="1">
    <citation type="journal article" date="2017" name="Parasit. Vectors">
        <title>Sialotranscriptomics of Rhipicephalus zambeziensis reveals intricate expression profiles of secretory proteins and suggests tight temporal transcriptional regulation during blood-feeding.</title>
        <authorList>
            <person name="de Castro M.H."/>
            <person name="de Klerk D."/>
            <person name="Pienaar R."/>
            <person name="Rees D.J.G."/>
            <person name="Mans B.J."/>
        </authorList>
    </citation>
    <scope>NUCLEOTIDE SEQUENCE</scope>
    <source>
        <tissue evidence="2">Salivary glands</tissue>
    </source>
</reference>
<feature type="region of interest" description="Disordered" evidence="1">
    <location>
        <begin position="1"/>
        <end position="86"/>
    </location>
</feature>
<name>A0A224YHR9_9ACAR</name>
<proteinExistence type="predicted"/>
<feature type="compositionally biased region" description="Low complexity" evidence="1">
    <location>
        <begin position="10"/>
        <end position="40"/>
    </location>
</feature>